<proteinExistence type="predicted"/>
<protein>
    <submittedName>
        <fullName evidence="2">Gramicidin S synthase 2</fullName>
    </submittedName>
</protein>
<organism evidence="2 3">
    <name type="scientific">Campylobacter majalis</name>
    <dbReference type="NCBI Taxonomy" id="2790656"/>
    <lineage>
        <taxon>Bacteria</taxon>
        <taxon>Pseudomonadati</taxon>
        <taxon>Campylobacterota</taxon>
        <taxon>Epsilonproteobacteria</taxon>
        <taxon>Campylobacterales</taxon>
        <taxon>Campylobacteraceae</taxon>
        <taxon>Campylobacter</taxon>
    </lineage>
</organism>
<dbReference type="SUPFAM" id="SSF56801">
    <property type="entry name" value="Acetyl-CoA synthetase-like"/>
    <property type="match status" value="1"/>
</dbReference>
<dbReference type="PROSITE" id="PS00455">
    <property type="entry name" value="AMP_BINDING"/>
    <property type="match status" value="1"/>
</dbReference>
<sequence length="500" mass="57082">MNNVIFYLEKTANKFASNTAFIDEYGCINFKDLLSNAKKIASHLIKNKVKPNTPIAFYVPKSINALCAMFGVAYARCAYAFLDVNDPSQRLHKKLEILKANVILTDEQNYQNAKQNIKNKKIILIENMLKTDIDEILIAKTKAEFLSTDLLYINFTSGSTGSPKAIAISHANIIEFIPEFIKIFDINKKSIIANQAPFDFDVSAKDIYSAVFAAAKVIIVPRSYFSMPTKLIDLLIYHEVNTIIWAVSAVCLLSQMRGFSYKVPTKIKKVLFSGEIMPIKHLKIWQEFLPNALYANLYGPTEITCNCTYHIITQKYSDYIPIGKAFANKKVFLLDKQNKLINKVGIEGEICVGGSCVAQGYYNDFEKSSEVFVQNPLNSTHFERIYKTGDLAKYNENFELVYVCRKDFQIKHMGHRIELSEIEKSVQDINGVDRVCVIYNKNQIMLFYTGTLEKNRLTKKMKEILPNYMLASKIIQLEIMPLNKNAKIDREKLLNMEIIS</sequence>
<dbReference type="PANTHER" id="PTHR45527">
    <property type="entry name" value="NONRIBOSOMAL PEPTIDE SYNTHETASE"/>
    <property type="match status" value="1"/>
</dbReference>
<reference evidence="2 3" key="1">
    <citation type="submission" date="2020-11" db="EMBL/GenBank/DDBJ databases">
        <authorList>
            <person name="Peeters C."/>
        </authorList>
    </citation>
    <scope>NUCLEOTIDE SEQUENCE [LARGE SCALE GENOMIC DNA]</scope>
    <source>
        <strain evidence="2 3">LMG 7974</strain>
    </source>
</reference>
<evidence type="ECO:0000313" key="3">
    <source>
        <dbReference type="Proteomes" id="UP000789803"/>
    </source>
</evidence>
<keyword evidence="3" id="KW-1185">Reference proteome</keyword>
<dbReference type="InterPro" id="IPR020845">
    <property type="entry name" value="AMP-binding_CS"/>
</dbReference>
<evidence type="ECO:0000313" key="2">
    <source>
        <dbReference type="EMBL" id="CAD7289349.1"/>
    </source>
</evidence>
<dbReference type="Gene3D" id="3.40.50.980">
    <property type="match status" value="2"/>
</dbReference>
<dbReference type="PANTHER" id="PTHR45527:SF1">
    <property type="entry name" value="FATTY ACID SYNTHASE"/>
    <property type="match status" value="1"/>
</dbReference>
<evidence type="ECO:0000259" key="1">
    <source>
        <dbReference type="Pfam" id="PF00501"/>
    </source>
</evidence>
<dbReference type="InterPro" id="IPR045851">
    <property type="entry name" value="AMP-bd_C_sf"/>
</dbReference>
<gene>
    <name evidence="2" type="primary">grsB</name>
    <name evidence="2" type="ORF">LMG7974_01466</name>
</gene>
<dbReference type="InterPro" id="IPR000873">
    <property type="entry name" value="AMP-dep_synth/lig_dom"/>
</dbReference>
<dbReference type="Gene3D" id="3.30.300.30">
    <property type="match status" value="1"/>
</dbReference>
<dbReference type="RefSeq" id="WP_229933255.1">
    <property type="nucleotide sequence ID" value="NZ_CAJHOF010000015.1"/>
</dbReference>
<dbReference type="Proteomes" id="UP000789803">
    <property type="component" value="Unassembled WGS sequence"/>
</dbReference>
<accession>A0ABN7KBG2</accession>
<feature type="domain" description="AMP-dependent synthetase/ligase" evidence="1">
    <location>
        <begin position="8"/>
        <end position="362"/>
    </location>
</feature>
<name>A0ABN7KBG2_9BACT</name>
<comment type="caution">
    <text evidence="2">The sequence shown here is derived from an EMBL/GenBank/DDBJ whole genome shotgun (WGS) entry which is preliminary data.</text>
</comment>
<dbReference type="EMBL" id="CAJHOF010000015">
    <property type="protein sequence ID" value="CAD7289349.1"/>
    <property type="molecule type" value="Genomic_DNA"/>
</dbReference>
<dbReference type="Pfam" id="PF00501">
    <property type="entry name" value="AMP-binding"/>
    <property type="match status" value="1"/>
</dbReference>
<dbReference type="Gene3D" id="2.30.38.10">
    <property type="entry name" value="Luciferase, Domain 3"/>
    <property type="match status" value="1"/>
</dbReference>